<keyword evidence="8" id="KW-1185">Reference proteome</keyword>
<organism evidence="7 8">
    <name type="scientific">Penicillium desertorum</name>
    <dbReference type="NCBI Taxonomy" id="1303715"/>
    <lineage>
        <taxon>Eukaryota</taxon>
        <taxon>Fungi</taxon>
        <taxon>Dikarya</taxon>
        <taxon>Ascomycota</taxon>
        <taxon>Pezizomycotina</taxon>
        <taxon>Eurotiomycetes</taxon>
        <taxon>Eurotiomycetidae</taxon>
        <taxon>Eurotiales</taxon>
        <taxon>Aspergillaceae</taxon>
        <taxon>Penicillium</taxon>
    </lineage>
</organism>
<dbReference type="SMART" id="SM00066">
    <property type="entry name" value="GAL4"/>
    <property type="match status" value="1"/>
</dbReference>
<evidence type="ECO:0000313" key="8">
    <source>
        <dbReference type="Proteomes" id="UP001147760"/>
    </source>
</evidence>
<evidence type="ECO:0000256" key="3">
    <source>
        <dbReference type="ARBA" id="ARBA00023125"/>
    </source>
</evidence>
<keyword evidence="1" id="KW-0479">Metal-binding</keyword>
<gene>
    <name evidence="7" type="ORF">N7530_009062</name>
</gene>
<dbReference type="Proteomes" id="UP001147760">
    <property type="component" value="Unassembled WGS sequence"/>
</dbReference>
<dbReference type="Pfam" id="PF04082">
    <property type="entry name" value="Fungal_trans"/>
    <property type="match status" value="1"/>
</dbReference>
<evidence type="ECO:0000256" key="5">
    <source>
        <dbReference type="ARBA" id="ARBA00023242"/>
    </source>
</evidence>
<reference evidence="7" key="1">
    <citation type="submission" date="2022-12" db="EMBL/GenBank/DDBJ databases">
        <authorList>
            <person name="Petersen C."/>
        </authorList>
    </citation>
    <scope>NUCLEOTIDE SEQUENCE</scope>
    <source>
        <strain evidence="7">IBT 17660</strain>
    </source>
</reference>
<dbReference type="InterPro" id="IPR036864">
    <property type="entry name" value="Zn2-C6_fun-type_DNA-bd_sf"/>
</dbReference>
<evidence type="ECO:0000256" key="4">
    <source>
        <dbReference type="ARBA" id="ARBA00023163"/>
    </source>
</evidence>
<dbReference type="GO" id="GO:0000981">
    <property type="term" value="F:DNA-binding transcription factor activity, RNA polymerase II-specific"/>
    <property type="evidence" value="ECO:0007669"/>
    <property type="project" value="InterPro"/>
</dbReference>
<dbReference type="SMART" id="SM00906">
    <property type="entry name" value="Fungal_trans"/>
    <property type="match status" value="1"/>
</dbReference>
<dbReference type="PROSITE" id="PS00463">
    <property type="entry name" value="ZN2_CY6_FUNGAL_1"/>
    <property type="match status" value="1"/>
</dbReference>
<dbReference type="PROSITE" id="PS50048">
    <property type="entry name" value="ZN2_CY6_FUNGAL_2"/>
    <property type="match status" value="1"/>
</dbReference>
<accession>A0A9W9WQ99</accession>
<dbReference type="AlphaFoldDB" id="A0A9W9WQ99"/>
<comment type="caution">
    <text evidence="7">The sequence shown here is derived from an EMBL/GenBank/DDBJ whole genome shotgun (WGS) entry which is preliminary data.</text>
</comment>
<proteinExistence type="predicted"/>
<dbReference type="GO" id="GO:0006351">
    <property type="term" value="P:DNA-templated transcription"/>
    <property type="evidence" value="ECO:0007669"/>
    <property type="project" value="InterPro"/>
</dbReference>
<evidence type="ECO:0000256" key="2">
    <source>
        <dbReference type="ARBA" id="ARBA00023015"/>
    </source>
</evidence>
<evidence type="ECO:0000256" key="1">
    <source>
        <dbReference type="ARBA" id="ARBA00022723"/>
    </source>
</evidence>
<keyword evidence="4" id="KW-0804">Transcription</keyword>
<dbReference type="PANTHER" id="PTHR46910">
    <property type="entry name" value="TRANSCRIPTION FACTOR PDR1"/>
    <property type="match status" value="1"/>
</dbReference>
<dbReference type="CDD" id="cd12148">
    <property type="entry name" value="fungal_TF_MHR"/>
    <property type="match status" value="1"/>
</dbReference>
<dbReference type="Pfam" id="PF00172">
    <property type="entry name" value="Zn_clus"/>
    <property type="match status" value="1"/>
</dbReference>
<protein>
    <submittedName>
        <fullName evidence="7">Transcriptional regulator family: Fungal Specific TF</fullName>
    </submittedName>
</protein>
<dbReference type="Gene3D" id="4.10.240.10">
    <property type="entry name" value="Zn(2)-C6 fungal-type DNA-binding domain"/>
    <property type="match status" value="1"/>
</dbReference>
<reference evidence="7" key="2">
    <citation type="journal article" date="2023" name="IMA Fungus">
        <title>Comparative genomic study of the Penicillium genus elucidates a diverse pangenome and 15 lateral gene transfer events.</title>
        <authorList>
            <person name="Petersen C."/>
            <person name="Sorensen T."/>
            <person name="Nielsen M.R."/>
            <person name="Sondergaard T.E."/>
            <person name="Sorensen J.L."/>
            <person name="Fitzpatrick D.A."/>
            <person name="Frisvad J.C."/>
            <person name="Nielsen K.L."/>
        </authorList>
    </citation>
    <scope>NUCLEOTIDE SEQUENCE</scope>
    <source>
        <strain evidence="7">IBT 17660</strain>
    </source>
</reference>
<keyword evidence="2" id="KW-0805">Transcription regulation</keyword>
<dbReference type="GO" id="GO:0003677">
    <property type="term" value="F:DNA binding"/>
    <property type="evidence" value="ECO:0007669"/>
    <property type="project" value="UniProtKB-KW"/>
</dbReference>
<evidence type="ECO:0000313" key="7">
    <source>
        <dbReference type="EMBL" id="KAJ5471705.1"/>
    </source>
</evidence>
<dbReference type="CDD" id="cd00067">
    <property type="entry name" value="GAL4"/>
    <property type="match status" value="1"/>
</dbReference>
<name>A0A9W9WQ99_9EURO</name>
<dbReference type="GO" id="GO:0008270">
    <property type="term" value="F:zinc ion binding"/>
    <property type="evidence" value="ECO:0007669"/>
    <property type="project" value="InterPro"/>
</dbReference>
<keyword evidence="5" id="KW-0539">Nucleus</keyword>
<sequence>MTPKAWLSRATYLLDYHPDSLLVVTIVFMTPGRGSNHGTKRKRGERRRASLACETCRKQKEKCEGGQPCWRCQRLGRPCHFQGQPIPTTTSPCSSSVPVASVSRDENGRIQSLEHIARHFLGDVPLDKENIGRIADKLRSSTDTTLSETALDINESFDVHFVSNNMAHYSGEFSHWNFSQKLRRKMSCQIDRLDSRVKEYWRPTQLQSSPEIIVETMKHLPPRSIADFLVAMFFKYAEINSFYMERKWIEEKVALCYSSTNTYTAIDFPWVCSVFAVLAIGTQVAHMEDQKPKPDSEITEELSLCSEDSVGLVFYHAACKLIPDVLLVASHESVQVFLLLATYSLPVSTGGLAYTYYGLAMKMAIQNGMHRKHQGGNCDSRTVEVRNRLFWTAYTVEKYVSIMHGRPMSIARSEINADMPRDCPSFESPRFANLTAFHTLISYLGEVSETLAQFKRCPKRLLSEYLERLIRLRTSIKQWWDSLPATEECRDLCSQGPNFRQNSHLRLCYLLIYVYMGRAFIFVDDRKEPGEVVTGTGNDSGRARRSILVDDCVSSALDILNTLQSLSDHIGLCRASYNEFSACRAAILVILAESLNSRKSQRLQDGLHRGMDLIRQMVGGSSSESEISYLESIEAAISQLLAAPGDDSVLAQSDQIPTSAYSKFKDWTQSLKKDKSTSGNVELSSFSPLAHLTPGREGFANLELNDMAAFFDPNWANGDFEFDTYNFSSLSR</sequence>
<evidence type="ECO:0000259" key="6">
    <source>
        <dbReference type="PROSITE" id="PS50048"/>
    </source>
</evidence>
<keyword evidence="3" id="KW-0238">DNA-binding</keyword>
<feature type="domain" description="Zn(2)-C6 fungal-type" evidence="6">
    <location>
        <begin position="52"/>
        <end position="81"/>
    </location>
</feature>
<dbReference type="InterPro" id="IPR050987">
    <property type="entry name" value="AtrR-like"/>
</dbReference>
<dbReference type="OrthoDB" id="3266505at2759"/>
<dbReference type="InterPro" id="IPR001138">
    <property type="entry name" value="Zn2Cys6_DnaBD"/>
</dbReference>
<dbReference type="EMBL" id="JAPWDO010000005">
    <property type="protein sequence ID" value="KAJ5471705.1"/>
    <property type="molecule type" value="Genomic_DNA"/>
</dbReference>
<dbReference type="InterPro" id="IPR007219">
    <property type="entry name" value="XnlR_reg_dom"/>
</dbReference>
<dbReference type="PANTHER" id="PTHR46910:SF15">
    <property type="entry name" value="PRNA PROTEIN"/>
    <property type="match status" value="1"/>
</dbReference>
<dbReference type="SUPFAM" id="SSF57701">
    <property type="entry name" value="Zn2/Cys6 DNA-binding domain"/>
    <property type="match status" value="1"/>
</dbReference>